<comment type="caution">
    <text evidence="1">The sequence shown here is derived from an EMBL/GenBank/DDBJ whole genome shotgun (WGS) entry which is preliminary data.</text>
</comment>
<dbReference type="Proteomes" id="UP001054837">
    <property type="component" value="Unassembled WGS sequence"/>
</dbReference>
<protein>
    <submittedName>
        <fullName evidence="1">Uncharacterized protein</fullName>
    </submittedName>
</protein>
<name>A0AAV4M9T1_9ARAC</name>
<dbReference type="EMBL" id="BPLQ01000204">
    <property type="protein sequence ID" value="GIX68841.1"/>
    <property type="molecule type" value="Genomic_DNA"/>
</dbReference>
<evidence type="ECO:0000313" key="2">
    <source>
        <dbReference type="Proteomes" id="UP001054837"/>
    </source>
</evidence>
<organism evidence="1 2">
    <name type="scientific">Caerostris darwini</name>
    <dbReference type="NCBI Taxonomy" id="1538125"/>
    <lineage>
        <taxon>Eukaryota</taxon>
        <taxon>Metazoa</taxon>
        <taxon>Ecdysozoa</taxon>
        <taxon>Arthropoda</taxon>
        <taxon>Chelicerata</taxon>
        <taxon>Arachnida</taxon>
        <taxon>Araneae</taxon>
        <taxon>Araneomorphae</taxon>
        <taxon>Entelegynae</taxon>
        <taxon>Araneoidea</taxon>
        <taxon>Araneidae</taxon>
        <taxon>Caerostris</taxon>
    </lineage>
</organism>
<sequence length="181" mass="20641">MPSYLSRVNIIMERARGVSRIIKKKEGREGVIFFLLSIPRGVQRGGWSRREREEIPSGGLEIRCKRAIPIYKCTILPSTDCTISDFPFWSFRESSSVGMHPSTSGLLRAHPVLDNDKGLLFFFCMRPTAYLSPPFLHLETREPRMRKSAVIYARVYTATGLETRKISLRKSCTSPPISMWG</sequence>
<reference evidence="1 2" key="1">
    <citation type="submission" date="2021-06" db="EMBL/GenBank/DDBJ databases">
        <title>Caerostris darwini draft genome.</title>
        <authorList>
            <person name="Kono N."/>
            <person name="Arakawa K."/>
        </authorList>
    </citation>
    <scope>NUCLEOTIDE SEQUENCE [LARGE SCALE GENOMIC DNA]</scope>
</reference>
<proteinExistence type="predicted"/>
<evidence type="ECO:0000313" key="1">
    <source>
        <dbReference type="EMBL" id="GIX68841.1"/>
    </source>
</evidence>
<accession>A0AAV4M9T1</accession>
<dbReference type="AlphaFoldDB" id="A0AAV4M9T1"/>
<keyword evidence="2" id="KW-1185">Reference proteome</keyword>
<gene>
    <name evidence="1" type="ORF">CDAR_122541</name>
</gene>